<dbReference type="PROSITE" id="PS51379">
    <property type="entry name" value="4FE4S_FER_2"/>
    <property type="match status" value="2"/>
</dbReference>
<dbReference type="Pfam" id="PF12838">
    <property type="entry name" value="Fer4_7"/>
    <property type="match status" value="1"/>
</dbReference>
<organism evidence="2">
    <name type="scientific">hydrothermal vent metagenome</name>
    <dbReference type="NCBI Taxonomy" id="652676"/>
    <lineage>
        <taxon>unclassified sequences</taxon>
        <taxon>metagenomes</taxon>
        <taxon>ecological metagenomes</taxon>
    </lineage>
</organism>
<protein>
    <recommendedName>
        <fullName evidence="1">4Fe-4S ferredoxin-type domain-containing protein</fullName>
    </recommendedName>
</protein>
<feature type="domain" description="4Fe-4S ferredoxin-type" evidence="1">
    <location>
        <begin position="3"/>
        <end position="32"/>
    </location>
</feature>
<dbReference type="PROSITE" id="PS00198">
    <property type="entry name" value="4FE4S_FER_1"/>
    <property type="match status" value="2"/>
</dbReference>
<dbReference type="SUPFAM" id="SSF54862">
    <property type="entry name" value="4Fe-4S ferredoxins"/>
    <property type="match status" value="1"/>
</dbReference>
<dbReference type="Gene3D" id="3.30.70.20">
    <property type="match status" value="2"/>
</dbReference>
<dbReference type="InterPro" id="IPR017896">
    <property type="entry name" value="4Fe4S_Fe-S-bd"/>
</dbReference>
<dbReference type="PANTHER" id="PTHR43122">
    <property type="entry name" value="FERREDOXIN SUBUNIT OF PYRUVATE:FLAVODOXIN OXIDOREDUCTASE-RELATED"/>
    <property type="match status" value="1"/>
</dbReference>
<accession>A0A3B1D620</accession>
<proteinExistence type="predicted"/>
<dbReference type="InterPro" id="IPR017900">
    <property type="entry name" value="4Fe4S_Fe_S_CS"/>
</dbReference>
<dbReference type="PANTHER" id="PTHR43122:SF2">
    <property type="entry name" value="FERREDOXIN SUBUNIT OF PYRUVATE:FLAVODOXIN OXIDOREDUCTASE"/>
    <property type="match status" value="1"/>
</dbReference>
<sequence length="76" mass="8580">MKGRVEIDRELCKGCNYCVITCPKEIIEMDSGFNKAGYYPVKLTDPDRCTGCVLCAEVCPELAIMVWRESVEQEKA</sequence>
<dbReference type="AlphaFoldDB" id="A0A3B1D620"/>
<feature type="domain" description="4Fe-4S ferredoxin-type" evidence="1">
    <location>
        <begin position="39"/>
        <end position="69"/>
    </location>
</feature>
<evidence type="ECO:0000313" key="2">
    <source>
        <dbReference type="EMBL" id="VAX34241.1"/>
    </source>
</evidence>
<gene>
    <name evidence="2" type="ORF">MNBD_NITROSPIRAE03-161</name>
</gene>
<dbReference type="EMBL" id="UOGI01000278">
    <property type="protein sequence ID" value="VAX34241.1"/>
    <property type="molecule type" value="Genomic_DNA"/>
</dbReference>
<reference evidence="2" key="1">
    <citation type="submission" date="2018-06" db="EMBL/GenBank/DDBJ databases">
        <authorList>
            <person name="Zhirakovskaya E."/>
        </authorList>
    </citation>
    <scope>NUCLEOTIDE SEQUENCE</scope>
</reference>
<name>A0A3B1D620_9ZZZZ</name>
<evidence type="ECO:0000259" key="1">
    <source>
        <dbReference type="PROSITE" id="PS51379"/>
    </source>
</evidence>